<evidence type="ECO:0000313" key="2">
    <source>
        <dbReference type="Proteomes" id="UP000748756"/>
    </source>
</evidence>
<dbReference type="OrthoDB" id="10645310at2759"/>
<reference evidence="1" key="1">
    <citation type="journal article" date="2020" name="Fungal Divers.">
        <title>Resolving the Mortierellaceae phylogeny through synthesis of multi-gene phylogenetics and phylogenomics.</title>
        <authorList>
            <person name="Vandepol N."/>
            <person name="Liber J."/>
            <person name="Desiro A."/>
            <person name="Na H."/>
            <person name="Kennedy M."/>
            <person name="Barry K."/>
            <person name="Grigoriev I.V."/>
            <person name="Miller A.N."/>
            <person name="O'Donnell K."/>
            <person name="Stajich J.E."/>
            <person name="Bonito G."/>
        </authorList>
    </citation>
    <scope>NUCLEOTIDE SEQUENCE</scope>
    <source>
        <strain evidence="1">NRRL 6426</strain>
    </source>
</reference>
<comment type="caution">
    <text evidence="1">The sequence shown here is derived from an EMBL/GenBank/DDBJ whole genome shotgun (WGS) entry which is preliminary data.</text>
</comment>
<dbReference type="Proteomes" id="UP000748756">
    <property type="component" value="Unassembled WGS sequence"/>
</dbReference>
<accession>A0A9P5R857</accession>
<gene>
    <name evidence="1" type="ORF">BG015_005354</name>
</gene>
<dbReference type="AlphaFoldDB" id="A0A9P5R857"/>
<sequence>MPLPPMTNLVDFSLASEDANNAYKIPSSADFRVMTAQLCWMLSLNRHLTHLHVGKIHSTGFKDSNVFAEPFCSPSVKRLSILPFREDENNLPQIETGFERQDGNDDELPTVPSWKSKIVGHAGEFDVGSTLARRASRLHRSDTLMRKPWRMTIYPSGSWAHCRSSSSKNLSTINAFLTRKACRTIFNCSNDTLSHYEDLNQSERLTSRIRVAFILKKCYGLEELVISYGQRSHYVDLEDFINQEP</sequence>
<organism evidence="1 2">
    <name type="scientific">Linnemannia schmuckeri</name>
    <dbReference type="NCBI Taxonomy" id="64567"/>
    <lineage>
        <taxon>Eukaryota</taxon>
        <taxon>Fungi</taxon>
        <taxon>Fungi incertae sedis</taxon>
        <taxon>Mucoromycota</taxon>
        <taxon>Mortierellomycotina</taxon>
        <taxon>Mortierellomycetes</taxon>
        <taxon>Mortierellales</taxon>
        <taxon>Mortierellaceae</taxon>
        <taxon>Linnemannia</taxon>
    </lineage>
</organism>
<keyword evidence="2" id="KW-1185">Reference proteome</keyword>
<name>A0A9P5R857_9FUNG</name>
<dbReference type="EMBL" id="JAAAUQ010002487">
    <property type="protein sequence ID" value="KAF9123225.1"/>
    <property type="molecule type" value="Genomic_DNA"/>
</dbReference>
<protein>
    <submittedName>
        <fullName evidence="1">Uncharacterized protein</fullName>
    </submittedName>
</protein>
<proteinExistence type="predicted"/>
<evidence type="ECO:0000313" key="1">
    <source>
        <dbReference type="EMBL" id="KAF9123225.1"/>
    </source>
</evidence>